<dbReference type="GO" id="GO:0070628">
    <property type="term" value="F:proteasome binding"/>
    <property type="evidence" value="ECO:0007669"/>
    <property type="project" value="InterPro"/>
</dbReference>
<evidence type="ECO:0000313" key="3">
    <source>
        <dbReference type="Proteomes" id="UP001385951"/>
    </source>
</evidence>
<evidence type="ECO:0000313" key="2">
    <source>
        <dbReference type="EMBL" id="KAK7678491.1"/>
    </source>
</evidence>
<organism evidence="2 3">
    <name type="scientific">Cerrena zonata</name>
    <dbReference type="NCBI Taxonomy" id="2478898"/>
    <lineage>
        <taxon>Eukaryota</taxon>
        <taxon>Fungi</taxon>
        <taxon>Dikarya</taxon>
        <taxon>Basidiomycota</taxon>
        <taxon>Agaricomycotina</taxon>
        <taxon>Agaricomycetes</taxon>
        <taxon>Polyporales</taxon>
        <taxon>Cerrenaceae</taxon>
        <taxon>Cerrena</taxon>
    </lineage>
</organism>
<dbReference type="Pfam" id="PF16507">
    <property type="entry name" value="HEAT_PSME4_mid"/>
    <property type="match status" value="1"/>
</dbReference>
<dbReference type="PANTHER" id="PTHR32170">
    <property type="entry name" value="PROTEASOME ACTIVATOR COMPLEX SUBUNIT 4"/>
    <property type="match status" value="1"/>
</dbReference>
<accession>A0AAW0FD04</accession>
<dbReference type="PANTHER" id="PTHR32170:SF3">
    <property type="entry name" value="PROTEASOME ACTIVATOR COMPLEX SUBUNIT 4"/>
    <property type="match status" value="1"/>
</dbReference>
<keyword evidence="3" id="KW-1185">Reference proteome</keyword>
<dbReference type="Proteomes" id="UP001385951">
    <property type="component" value="Unassembled WGS sequence"/>
</dbReference>
<gene>
    <name evidence="2" type="ORF">QCA50_018552</name>
</gene>
<feature type="domain" description="Proteasome activator Blm10 middle HEAT repeats region" evidence="1">
    <location>
        <begin position="195"/>
        <end position="324"/>
    </location>
</feature>
<dbReference type="GO" id="GO:0005829">
    <property type="term" value="C:cytosol"/>
    <property type="evidence" value="ECO:0007669"/>
    <property type="project" value="TreeGrafter"/>
</dbReference>
<dbReference type="InterPro" id="IPR035309">
    <property type="entry name" value="PSME4"/>
</dbReference>
<comment type="caution">
    <text evidence="2">The sequence shown here is derived from an EMBL/GenBank/DDBJ whole genome shotgun (WGS) entry which is preliminary data.</text>
</comment>
<dbReference type="InterPro" id="IPR032430">
    <property type="entry name" value="Blm10_mid"/>
</dbReference>
<protein>
    <recommendedName>
        <fullName evidence="1">Proteasome activator Blm10 middle HEAT repeats region domain-containing protein</fullName>
    </recommendedName>
</protein>
<dbReference type="AlphaFoldDB" id="A0AAW0FD04"/>
<dbReference type="GO" id="GO:0005634">
    <property type="term" value="C:nucleus"/>
    <property type="evidence" value="ECO:0007669"/>
    <property type="project" value="TreeGrafter"/>
</dbReference>
<dbReference type="EMBL" id="JASBNA010000071">
    <property type="protein sequence ID" value="KAK7678491.1"/>
    <property type="molecule type" value="Genomic_DNA"/>
</dbReference>
<dbReference type="GO" id="GO:0010499">
    <property type="term" value="P:proteasomal ubiquitin-independent protein catabolic process"/>
    <property type="evidence" value="ECO:0007669"/>
    <property type="project" value="TreeGrafter"/>
</dbReference>
<evidence type="ECO:0000259" key="1">
    <source>
        <dbReference type="Pfam" id="PF16507"/>
    </source>
</evidence>
<proteinExistence type="predicted"/>
<name>A0AAW0FD04_9APHY</name>
<reference evidence="2 3" key="1">
    <citation type="submission" date="2022-09" db="EMBL/GenBank/DDBJ databases">
        <authorList>
            <person name="Palmer J.M."/>
        </authorList>
    </citation>
    <scope>NUCLEOTIDE SEQUENCE [LARGE SCALE GENOMIC DNA]</scope>
    <source>
        <strain evidence="2 3">DSM 7382</strain>
    </source>
</reference>
<dbReference type="GO" id="GO:0016504">
    <property type="term" value="F:peptidase activator activity"/>
    <property type="evidence" value="ECO:0007669"/>
    <property type="project" value="InterPro"/>
</dbReference>
<sequence length="430" mass="47757">MINILLYVAEHSSRYYPTEEIPNMLSAFVPMVTKDTILTMIPVMTSSLPAANPHLYMPTFFRLWETFNSSITDDRLFDLCGVLSEEFVAGKSGDAGEAAADYKDVGIWSEAEWSILIGHTLNPMNVPVGVVKGASTTATHADTMGNRQSLRIRKFISQFDALAKIIVFSMSLDGPLRTDIASPGFLAGSRAMDSLDRLITSTESYFHPSNSGHWTLALTGFVHRLAVEFCKRWNEEKVRTCKTPVGRRLTPAIRHAFITTLRTPTLLAMFAKDPLSSSYAQGALQLLAMLEPNLVMPELLERAYSGLEVINESHRTTAVMSDFHISIRGSGFFSLRMCRYMRAWLAVANSRPVRLKDSAIEVSSSSRSWPVDAFLARVAASSFSRLASSFLVHLKVVTADRRLNLASVALIRVSFLMSVQPFASHFISVW</sequence>